<protein>
    <submittedName>
        <fullName evidence="9">Zn-dependent amino-or carboxypeptidase, M28 family</fullName>
    </submittedName>
</protein>
<keyword evidence="3" id="KW-0479">Metal-binding</keyword>
<evidence type="ECO:0000313" key="9">
    <source>
        <dbReference type="EMBL" id="SFF54970.1"/>
    </source>
</evidence>
<dbReference type="GO" id="GO:0046872">
    <property type="term" value="F:metal ion binding"/>
    <property type="evidence" value="ECO:0007669"/>
    <property type="project" value="UniProtKB-KW"/>
</dbReference>
<dbReference type="FunFam" id="3.40.630.10:FF:000088">
    <property type="entry name" value="Peptidase M20"/>
    <property type="match status" value="1"/>
</dbReference>
<dbReference type="GO" id="GO:0006508">
    <property type="term" value="P:proteolysis"/>
    <property type="evidence" value="ECO:0007669"/>
    <property type="project" value="UniProtKB-KW"/>
</dbReference>
<evidence type="ECO:0000313" key="10">
    <source>
        <dbReference type="Proteomes" id="UP000199771"/>
    </source>
</evidence>
<reference evidence="9 10" key="1">
    <citation type="submission" date="2016-10" db="EMBL/GenBank/DDBJ databases">
        <authorList>
            <person name="de Groot N.N."/>
        </authorList>
    </citation>
    <scope>NUCLEOTIDE SEQUENCE [LARGE SCALE GENOMIC DNA]</scope>
    <source>
        <strain evidence="9 10">DSM 23609</strain>
    </source>
</reference>
<proteinExistence type="predicted"/>
<sequence>MPMTSSSSSRCAIVLSAAALGACVALPQPVSAPHAPDAAALASITADDLLAHVRVLASDAFEGRLPGTPGEEKTVAYLVEQFRSMGLAPGNPDGTYVQKVPLVGITGTPDLSLRVGSHRLHLEHGRDYVATTSRAVPEIRIADSELIFVGYGVQAPEYGWDDYKGVDVRGKTLIMLINDPAVPDAQDPSRLDASMFRGKAMTYYGRWTYKYEIASRLGAAAALIVHETGPAGYPWSVVEHSWSGEQFQLATADRNQGNVPVQGWISLDKARELFRAAGQDFDALKTAAVRRDFKPVPLNGQARCTIRNTLREVQSHNVVARLPGTTHPDEHVIYTAHWDHLGRDENLSGDQIFNGALDNATGTAGLLEIAAAYARLPTPPRRSVLFLAVTAEEQGLLGAKYYATHPLYPIEKTVAALNMDGLNPWGPTKDIQVIGIGQNTLEDILADVVAQQGRVITPDAEPEKGFYYRSDHFELAKVGVPALYADGGSEFIGQPADYGAHKRQIYTTRDYHAPSDEIKPDWDLSGAAQDMRLLMEVGWIVANSESWPQWKSGSEFKAIREAHRARE</sequence>
<dbReference type="GO" id="GO:0008235">
    <property type="term" value="F:metalloexopeptidase activity"/>
    <property type="evidence" value="ECO:0007669"/>
    <property type="project" value="InterPro"/>
</dbReference>
<dbReference type="RefSeq" id="WP_091534225.1">
    <property type="nucleotide sequence ID" value="NZ_FOOC01000008.1"/>
</dbReference>
<evidence type="ECO:0000256" key="3">
    <source>
        <dbReference type="ARBA" id="ARBA00022723"/>
    </source>
</evidence>
<evidence type="ECO:0000256" key="2">
    <source>
        <dbReference type="ARBA" id="ARBA00022670"/>
    </source>
</evidence>
<dbReference type="OrthoDB" id="9778250at2"/>
<keyword evidence="5" id="KW-0378">Hydrolase</keyword>
<keyword evidence="9" id="KW-0121">Carboxypeptidase</keyword>
<dbReference type="InterPro" id="IPR007484">
    <property type="entry name" value="Peptidase_M28"/>
</dbReference>
<dbReference type="CDD" id="cd05660">
    <property type="entry name" value="M28_like_PA"/>
    <property type="match status" value="1"/>
</dbReference>
<gene>
    <name evidence="9" type="ORF">SAMN04488120_10856</name>
</gene>
<keyword evidence="10" id="KW-1185">Reference proteome</keyword>
<dbReference type="CDD" id="cd04821">
    <property type="entry name" value="PA_M28_1_2"/>
    <property type="match status" value="1"/>
</dbReference>
<dbReference type="Gene3D" id="3.40.630.10">
    <property type="entry name" value="Zn peptidases"/>
    <property type="match status" value="2"/>
</dbReference>
<keyword evidence="4 7" id="KW-0732">Signal</keyword>
<feature type="domain" description="Peptidase M28" evidence="8">
    <location>
        <begin position="317"/>
        <end position="531"/>
    </location>
</feature>
<evidence type="ECO:0000256" key="4">
    <source>
        <dbReference type="ARBA" id="ARBA00022729"/>
    </source>
</evidence>
<evidence type="ECO:0000259" key="8">
    <source>
        <dbReference type="Pfam" id="PF04389"/>
    </source>
</evidence>
<keyword evidence="6" id="KW-0862">Zinc</keyword>
<dbReference type="PANTHER" id="PTHR12147">
    <property type="entry name" value="METALLOPEPTIDASE M28 FAMILY MEMBER"/>
    <property type="match status" value="1"/>
</dbReference>
<accession>A0A1I2JLX5</accession>
<keyword evidence="2" id="KW-0645">Protease</keyword>
<dbReference type="STRING" id="1076937.SAMN04488120_10856"/>
<dbReference type="SUPFAM" id="SSF52025">
    <property type="entry name" value="PA domain"/>
    <property type="match status" value="1"/>
</dbReference>
<dbReference type="GO" id="GO:0004177">
    <property type="term" value="F:aminopeptidase activity"/>
    <property type="evidence" value="ECO:0007669"/>
    <property type="project" value="UniProtKB-KW"/>
</dbReference>
<dbReference type="Proteomes" id="UP000199771">
    <property type="component" value="Unassembled WGS sequence"/>
</dbReference>
<dbReference type="InterPro" id="IPR046450">
    <property type="entry name" value="PA_dom_sf"/>
</dbReference>
<evidence type="ECO:0000256" key="1">
    <source>
        <dbReference type="ARBA" id="ARBA00022438"/>
    </source>
</evidence>
<dbReference type="SUPFAM" id="SSF53187">
    <property type="entry name" value="Zn-dependent exopeptidases"/>
    <property type="match status" value="1"/>
</dbReference>
<organism evidence="9 10">
    <name type="scientific">Fontimonas thermophila</name>
    <dbReference type="NCBI Taxonomy" id="1076937"/>
    <lineage>
        <taxon>Bacteria</taxon>
        <taxon>Pseudomonadati</taxon>
        <taxon>Pseudomonadota</taxon>
        <taxon>Gammaproteobacteria</taxon>
        <taxon>Nevskiales</taxon>
        <taxon>Nevskiaceae</taxon>
        <taxon>Fontimonas</taxon>
    </lineage>
</organism>
<evidence type="ECO:0000256" key="6">
    <source>
        <dbReference type="ARBA" id="ARBA00022833"/>
    </source>
</evidence>
<dbReference type="GO" id="GO:0004180">
    <property type="term" value="F:carboxypeptidase activity"/>
    <property type="evidence" value="ECO:0007669"/>
    <property type="project" value="UniProtKB-KW"/>
</dbReference>
<evidence type="ECO:0000256" key="5">
    <source>
        <dbReference type="ARBA" id="ARBA00022801"/>
    </source>
</evidence>
<dbReference type="InterPro" id="IPR045175">
    <property type="entry name" value="M28_fam"/>
</dbReference>
<dbReference type="PANTHER" id="PTHR12147:SF56">
    <property type="entry name" value="AMINOPEPTIDASE YDR415C-RELATED"/>
    <property type="match status" value="1"/>
</dbReference>
<feature type="signal peptide" evidence="7">
    <location>
        <begin position="1"/>
        <end position="27"/>
    </location>
</feature>
<keyword evidence="1" id="KW-0031">Aminopeptidase</keyword>
<evidence type="ECO:0000256" key="7">
    <source>
        <dbReference type="SAM" id="SignalP"/>
    </source>
</evidence>
<feature type="chain" id="PRO_5011744500" evidence="7">
    <location>
        <begin position="28"/>
        <end position="567"/>
    </location>
</feature>
<dbReference type="AlphaFoldDB" id="A0A1I2JLX5"/>
<dbReference type="EMBL" id="FOOC01000008">
    <property type="protein sequence ID" value="SFF54970.1"/>
    <property type="molecule type" value="Genomic_DNA"/>
</dbReference>
<dbReference type="Pfam" id="PF04389">
    <property type="entry name" value="Peptidase_M28"/>
    <property type="match status" value="1"/>
</dbReference>
<name>A0A1I2JLX5_9GAMM</name>